<dbReference type="Gene3D" id="4.10.240.10">
    <property type="entry name" value="Zn(2)-C6 fungal-type DNA-binding domain"/>
    <property type="match status" value="1"/>
</dbReference>
<dbReference type="InterPro" id="IPR036864">
    <property type="entry name" value="Zn2-C6_fun-type_DNA-bd_sf"/>
</dbReference>
<evidence type="ECO:0000256" key="6">
    <source>
        <dbReference type="ARBA" id="ARBA00023242"/>
    </source>
</evidence>
<feature type="domain" description="Zn(2)-C6 fungal-type" evidence="8">
    <location>
        <begin position="39"/>
        <end position="80"/>
    </location>
</feature>
<dbReference type="SMART" id="SM00066">
    <property type="entry name" value="GAL4"/>
    <property type="match status" value="1"/>
</dbReference>
<keyword evidence="1" id="KW-0479">Metal-binding</keyword>
<evidence type="ECO:0000256" key="1">
    <source>
        <dbReference type="ARBA" id="ARBA00022723"/>
    </source>
</evidence>
<protein>
    <recommendedName>
        <fullName evidence="8">Zn(2)-C6 fungal-type domain-containing protein</fullName>
    </recommendedName>
</protein>
<keyword evidence="3" id="KW-0805">Transcription regulation</keyword>
<sequence>MESVFESIPESGSTPLGHNDSFIPDLPRDIISAFRNSAPKSRNGCITCKVKCDEEKPECKRCRSSGRKCHGYAPPKPTNKKKTKYLRRQEERETEILSSLAIVIHRGPAICKSPSADIQADSSQRRSFHYFRSRNFSQLPGNFEPYFWDDVMLQFSHSYPSIQQSLIALSAIYVYRGETKGCSLVQSQRRQHALQQYNIAVRTLKNIEASVKHLDSGMRILTSLKESGTLKILDSNEVERDDIYGSLSRSFTRLRIQVSIHGSTTDDFAASCPLTDGLKHAPIPHTFSSIFESRISLDAIFRQILGYLRKTFEKFGAAGDSNPLNDVLLSFKLQDHIQQLEQWHMATTRMRTIERKFGEIETESEALGYAYLQLYHMLITTCAKVLFQGEMIYDHPSQLATFSEMLSLSSLLLHNTKQLPLSFDMGVIPPLLYVTTRCRVLSLLMRALELLKLAPEQEGLWVRDNFVRICEWKIATEEAGRGDLENTQPLPESVRIYQEQIFSAGNGERARVTYRQGPFSVDGRKGEEMVDYIDAPECVGRLLMTMYTGHWQLLCRLVGCCAN</sequence>
<evidence type="ECO:0000256" key="4">
    <source>
        <dbReference type="ARBA" id="ARBA00023125"/>
    </source>
</evidence>
<proteinExistence type="predicted"/>
<dbReference type="Proteomes" id="UP000701801">
    <property type="component" value="Unassembled WGS sequence"/>
</dbReference>
<feature type="region of interest" description="Disordered" evidence="7">
    <location>
        <begin position="1"/>
        <end position="21"/>
    </location>
</feature>
<dbReference type="PANTHER" id="PTHR36206:SF12">
    <property type="entry name" value="ASPERCRYPTIN BIOSYNTHESIS CLUSTER-SPECIFIC TRANSCRIPTION REGULATOR ATNN-RELATED"/>
    <property type="match status" value="1"/>
</dbReference>
<evidence type="ECO:0000313" key="9">
    <source>
        <dbReference type="EMBL" id="CAG8975714.1"/>
    </source>
</evidence>
<dbReference type="OrthoDB" id="3145928at2759"/>
<keyword evidence="5" id="KW-0804">Transcription</keyword>
<evidence type="ECO:0000313" key="10">
    <source>
        <dbReference type="Proteomes" id="UP000701801"/>
    </source>
</evidence>
<dbReference type="SUPFAM" id="SSF57701">
    <property type="entry name" value="Zn2/Cys6 DNA-binding domain"/>
    <property type="match status" value="1"/>
</dbReference>
<comment type="caution">
    <text evidence="9">The sequence shown here is derived from an EMBL/GenBank/DDBJ whole genome shotgun (WGS) entry which is preliminary data.</text>
</comment>
<organism evidence="9 10">
    <name type="scientific">Hymenoscyphus albidus</name>
    <dbReference type="NCBI Taxonomy" id="595503"/>
    <lineage>
        <taxon>Eukaryota</taxon>
        <taxon>Fungi</taxon>
        <taxon>Dikarya</taxon>
        <taxon>Ascomycota</taxon>
        <taxon>Pezizomycotina</taxon>
        <taxon>Leotiomycetes</taxon>
        <taxon>Helotiales</taxon>
        <taxon>Helotiaceae</taxon>
        <taxon>Hymenoscyphus</taxon>
    </lineage>
</organism>
<dbReference type="InterPro" id="IPR052360">
    <property type="entry name" value="Transcr_Regulatory_Proteins"/>
</dbReference>
<dbReference type="Pfam" id="PF00172">
    <property type="entry name" value="Zn_clus"/>
    <property type="match status" value="1"/>
</dbReference>
<dbReference type="CDD" id="cd00067">
    <property type="entry name" value="GAL4"/>
    <property type="match status" value="1"/>
</dbReference>
<evidence type="ECO:0000259" key="8">
    <source>
        <dbReference type="SMART" id="SM00066"/>
    </source>
</evidence>
<reference evidence="9" key="1">
    <citation type="submission" date="2021-07" db="EMBL/GenBank/DDBJ databases">
        <authorList>
            <person name="Durling M."/>
        </authorList>
    </citation>
    <scope>NUCLEOTIDE SEQUENCE</scope>
</reference>
<name>A0A9N9LNT1_9HELO</name>
<keyword evidence="10" id="KW-1185">Reference proteome</keyword>
<evidence type="ECO:0000256" key="3">
    <source>
        <dbReference type="ARBA" id="ARBA00023015"/>
    </source>
</evidence>
<evidence type="ECO:0000256" key="7">
    <source>
        <dbReference type="SAM" id="MobiDB-lite"/>
    </source>
</evidence>
<dbReference type="AlphaFoldDB" id="A0A9N9LNT1"/>
<gene>
    <name evidence="9" type="ORF">HYALB_00009121</name>
</gene>
<evidence type="ECO:0000256" key="2">
    <source>
        <dbReference type="ARBA" id="ARBA00022833"/>
    </source>
</evidence>
<keyword evidence="4" id="KW-0238">DNA-binding</keyword>
<dbReference type="InterPro" id="IPR001138">
    <property type="entry name" value="Zn2Cys6_DnaBD"/>
</dbReference>
<dbReference type="GO" id="GO:0008270">
    <property type="term" value="F:zinc ion binding"/>
    <property type="evidence" value="ECO:0007669"/>
    <property type="project" value="InterPro"/>
</dbReference>
<accession>A0A9N9LNT1</accession>
<keyword evidence="6" id="KW-0539">Nucleus</keyword>
<dbReference type="EMBL" id="CAJVRM010000148">
    <property type="protein sequence ID" value="CAG8975714.1"/>
    <property type="molecule type" value="Genomic_DNA"/>
</dbReference>
<evidence type="ECO:0000256" key="5">
    <source>
        <dbReference type="ARBA" id="ARBA00023163"/>
    </source>
</evidence>
<dbReference type="PANTHER" id="PTHR36206">
    <property type="entry name" value="ASPERCRYPTIN BIOSYNTHESIS CLUSTER-SPECIFIC TRANSCRIPTION REGULATOR ATNN-RELATED"/>
    <property type="match status" value="1"/>
</dbReference>
<dbReference type="GO" id="GO:0000981">
    <property type="term" value="F:DNA-binding transcription factor activity, RNA polymerase II-specific"/>
    <property type="evidence" value="ECO:0007669"/>
    <property type="project" value="InterPro"/>
</dbReference>
<keyword evidence="2" id="KW-0862">Zinc</keyword>
<dbReference type="GO" id="GO:0003677">
    <property type="term" value="F:DNA binding"/>
    <property type="evidence" value="ECO:0007669"/>
    <property type="project" value="UniProtKB-KW"/>
</dbReference>